<protein>
    <submittedName>
        <fullName evidence="1">Uncharacterized protein</fullName>
    </submittedName>
</protein>
<sequence>MSECNDCTYCPKKITDKVFLNWIYLLTFGNDDEISLLIQEKFKERETKCSA</sequence>
<name>A0A514K358_9VIRU</name>
<dbReference type="EMBL" id="MK570057">
    <property type="protein sequence ID" value="QDI74070.1"/>
    <property type="molecule type" value="Genomic_DNA"/>
</dbReference>
<dbReference type="Proteomes" id="UP000317543">
    <property type="component" value="Segment"/>
</dbReference>
<accession>A0A514K358</accession>
<organism evidence="1 2">
    <name type="scientific">Nitrosopumilus spindle-shaped virus</name>
    <dbReference type="NCBI Taxonomy" id="2508184"/>
    <lineage>
        <taxon>Viruses</taxon>
        <taxon>Viruses incertae sedis</taxon>
        <taxon>Thaspiviridae</taxon>
        <taxon>Nitmarvirus</taxon>
        <taxon>Nitmarvirus maris</taxon>
        <taxon>Nitmarvirus NSV1</taxon>
    </lineage>
</organism>
<proteinExistence type="predicted"/>
<evidence type="ECO:0000313" key="2">
    <source>
        <dbReference type="Proteomes" id="UP000317543"/>
    </source>
</evidence>
<reference evidence="1 2" key="1">
    <citation type="submission" date="2019-02" db="EMBL/GenBank/DDBJ databases">
        <title>Spindle-shaped viruses infect a marine ammonia-oxidizing thaumarchaeon.</title>
        <authorList>
            <person name="Kim J.-G."/>
            <person name="Kim S.-J."/>
            <person name="Rhee S.-K."/>
        </authorList>
    </citation>
    <scope>NUCLEOTIDE SEQUENCE [LARGE SCALE GENOMIC DNA]</scope>
    <source>
        <strain evidence="1">NSV5</strain>
    </source>
</reference>
<evidence type="ECO:0000313" key="1">
    <source>
        <dbReference type="EMBL" id="QDI74070.1"/>
    </source>
</evidence>